<evidence type="ECO:0000313" key="2">
    <source>
        <dbReference type="Proteomes" id="UP000306630"/>
    </source>
</evidence>
<organism evidence="1 2">
    <name type="scientific">Muribaculum intestinale</name>
    <dbReference type="NCBI Taxonomy" id="1796646"/>
    <lineage>
        <taxon>Bacteria</taxon>
        <taxon>Pseudomonadati</taxon>
        <taxon>Bacteroidota</taxon>
        <taxon>Bacteroidia</taxon>
        <taxon>Bacteroidales</taxon>
        <taxon>Muribaculaceae</taxon>
        <taxon>Muribaculum</taxon>
    </lineage>
</organism>
<dbReference type="InterPro" id="IPR032342">
    <property type="entry name" value="DUF4861"/>
</dbReference>
<dbReference type="SUPFAM" id="SSF74650">
    <property type="entry name" value="Galactose mutarotase-like"/>
    <property type="match status" value="1"/>
</dbReference>
<gene>
    <name evidence="1" type="ORF">E5333_05675</name>
</gene>
<comment type="caution">
    <text evidence="1">The sequence shown here is derived from an EMBL/GenBank/DDBJ whole genome shotgun (WGS) entry which is preliminary data.</text>
</comment>
<accession>A0A4S2FYX8</accession>
<protein>
    <submittedName>
        <fullName evidence="1">DUF4861 domain-containing protein</fullName>
    </submittedName>
</protein>
<name>A0A4S2FYX8_9BACT</name>
<dbReference type="Pfam" id="PF16153">
    <property type="entry name" value="DUF4861"/>
    <property type="match status" value="1"/>
</dbReference>
<dbReference type="AlphaFoldDB" id="A0A4S2FYX8"/>
<dbReference type="GO" id="GO:0005975">
    <property type="term" value="P:carbohydrate metabolic process"/>
    <property type="evidence" value="ECO:0007669"/>
    <property type="project" value="InterPro"/>
</dbReference>
<reference evidence="1 2" key="1">
    <citation type="submission" date="2019-04" db="EMBL/GenBank/DDBJ databases">
        <title>Microbes associate with the intestines of laboratory mice.</title>
        <authorList>
            <person name="Navarre W."/>
            <person name="Wong E."/>
            <person name="Huang K."/>
            <person name="Tropini C."/>
            <person name="Ng K."/>
            <person name="Yu B."/>
        </authorList>
    </citation>
    <scope>NUCLEOTIDE SEQUENCE [LARGE SCALE GENOMIC DNA]</scope>
    <source>
        <strain evidence="1 2">NM06_A21</strain>
    </source>
</reference>
<dbReference type="RefSeq" id="WP_123612521.1">
    <property type="nucleotide sequence ID" value="NZ_CANADA010000014.1"/>
</dbReference>
<sequence length="412" mass="45220">MRFILLISSGIVSVIAGCGNPSVIEISNTIDEARKNEIVEIPMAELSLPSGRPFLIRDASGAEMPYQITYDSLLIFPATVAPLATAVYYIEEGVPATVDTVAVGRVYPDRADDLVWENQWSGYRAYGPAYQANGGMVFGYDIHTKSVDYPAVDERYTRERTQSNWDRLHRLREEGRSEEADSLQRWISYHVDSGTGMDPYTVGPTLGAGASAFMLADSTLVYPRSYQSCEILDNGPLRFTVDMIFGPLAVGGDTSVIEHRLLTLDSGALLNRAVVRYDSLSDSRTLATGIVVHRQNPDGSMWDSDLNIIAYADSTDNPCAGNGVIYIGAFIPASGDATHPTVAFLPLPEMKADAIGHTALLSSYAPGSDYVYYWGSGWSKHDIPTPEYWMDLMQSFARRINSPLEVTVLNKL</sequence>
<dbReference type="PROSITE" id="PS51257">
    <property type="entry name" value="PROKAR_LIPOPROTEIN"/>
    <property type="match status" value="1"/>
</dbReference>
<dbReference type="InterPro" id="IPR011013">
    <property type="entry name" value="Gal_mutarotase_sf_dom"/>
</dbReference>
<dbReference type="Proteomes" id="UP000306630">
    <property type="component" value="Unassembled WGS sequence"/>
</dbReference>
<dbReference type="EMBL" id="SRYD01000018">
    <property type="protein sequence ID" value="TGY74697.1"/>
    <property type="molecule type" value="Genomic_DNA"/>
</dbReference>
<evidence type="ECO:0000313" key="1">
    <source>
        <dbReference type="EMBL" id="TGY74697.1"/>
    </source>
</evidence>
<dbReference type="GO" id="GO:0003824">
    <property type="term" value="F:catalytic activity"/>
    <property type="evidence" value="ECO:0007669"/>
    <property type="project" value="InterPro"/>
</dbReference>
<dbReference type="GO" id="GO:0030246">
    <property type="term" value="F:carbohydrate binding"/>
    <property type="evidence" value="ECO:0007669"/>
    <property type="project" value="InterPro"/>
</dbReference>
<proteinExistence type="predicted"/>